<feature type="signal peptide" evidence="2">
    <location>
        <begin position="1"/>
        <end position="23"/>
    </location>
</feature>
<keyword evidence="4" id="KW-1185">Reference proteome</keyword>
<dbReference type="InterPro" id="IPR005064">
    <property type="entry name" value="BUG"/>
</dbReference>
<keyword evidence="2" id="KW-0732">Signal</keyword>
<dbReference type="PANTHER" id="PTHR42928:SF5">
    <property type="entry name" value="BLR1237 PROTEIN"/>
    <property type="match status" value="1"/>
</dbReference>
<dbReference type="SUPFAM" id="SSF53850">
    <property type="entry name" value="Periplasmic binding protein-like II"/>
    <property type="match status" value="1"/>
</dbReference>
<dbReference type="PIRSF" id="PIRSF017082">
    <property type="entry name" value="YflP"/>
    <property type="match status" value="1"/>
</dbReference>
<gene>
    <name evidence="3" type="ORF">L602_002400000320</name>
</gene>
<evidence type="ECO:0000256" key="1">
    <source>
        <dbReference type="ARBA" id="ARBA00006987"/>
    </source>
</evidence>
<dbReference type="CDD" id="cd07012">
    <property type="entry name" value="PBP2_Bug_TTT"/>
    <property type="match status" value="1"/>
</dbReference>
<reference evidence="3 4" key="1">
    <citation type="submission" date="2019-07" db="EMBL/GenBank/DDBJ databases">
        <title>Genome sequencing of lignin-degrading bacterial isolates.</title>
        <authorList>
            <person name="Gladden J."/>
        </authorList>
    </citation>
    <scope>NUCLEOTIDE SEQUENCE [LARGE SCALE GENOMIC DNA]</scope>
    <source>
        <strain evidence="3 4">J11</strain>
    </source>
</reference>
<evidence type="ECO:0000313" key="3">
    <source>
        <dbReference type="EMBL" id="TWG85586.1"/>
    </source>
</evidence>
<dbReference type="Gene3D" id="3.40.190.10">
    <property type="entry name" value="Periplasmic binding protein-like II"/>
    <property type="match status" value="1"/>
</dbReference>
<dbReference type="AlphaFoldDB" id="A0A562BKB0"/>
<dbReference type="Gene3D" id="3.40.190.150">
    <property type="entry name" value="Bordetella uptake gene, domain 1"/>
    <property type="match status" value="1"/>
</dbReference>
<dbReference type="Pfam" id="PF03401">
    <property type="entry name" value="TctC"/>
    <property type="match status" value="1"/>
</dbReference>
<dbReference type="Proteomes" id="UP000318141">
    <property type="component" value="Unassembled WGS sequence"/>
</dbReference>
<dbReference type="PANTHER" id="PTHR42928">
    <property type="entry name" value="TRICARBOXYLATE-BINDING PROTEIN"/>
    <property type="match status" value="1"/>
</dbReference>
<comment type="similarity">
    <text evidence="1">Belongs to the UPF0065 (bug) family.</text>
</comment>
<name>A0A562BKB0_9BURK</name>
<comment type="caution">
    <text evidence="3">The sequence shown here is derived from an EMBL/GenBank/DDBJ whole genome shotgun (WGS) entry which is preliminary data.</text>
</comment>
<organism evidence="3 4">
    <name type="scientific">Cupriavidus gilardii J11</name>
    <dbReference type="NCBI Taxonomy" id="936133"/>
    <lineage>
        <taxon>Bacteria</taxon>
        <taxon>Pseudomonadati</taxon>
        <taxon>Pseudomonadota</taxon>
        <taxon>Betaproteobacteria</taxon>
        <taxon>Burkholderiales</taxon>
        <taxon>Burkholderiaceae</taxon>
        <taxon>Cupriavidus</taxon>
    </lineage>
</organism>
<dbReference type="InterPro" id="IPR042100">
    <property type="entry name" value="Bug_dom1"/>
</dbReference>
<protein>
    <submittedName>
        <fullName evidence="3">Tripartite-type tricarboxylate transporter receptor subunit TctC</fullName>
    </submittedName>
</protein>
<sequence length="325" mass="34449">MRFPLRPPLHAMVCALLCLPALAMADAATYPSRPVKIIVSFPPGTGSDGSARFLAQKLEARLGQPFVVENRPGANSFIAAQTVARAEPDGYTLFVASNSPMATNVAQFKSLPYDPVKDFAPVARLYYGAMVLSVPASSPYRTVRDLVEAAKANPGKLSYGSGSASYQIATELFLRQAGAKAVAIPYKGAAPAMADLAGGQVDFAMSDYTAAAGLAQAGKTRILAVAGDKRLSVQPNVPTLQEVGFKDYYMVNWVSLFAPAKTPADIVAKLGKAAVEIFNSKDAEEFIGRTNGQIFAGGPEVLRKFQLDEIKRWSAAATLAGIPKQ</sequence>
<evidence type="ECO:0000256" key="2">
    <source>
        <dbReference type="SAM" id="SignalP"/>
    </source>
</evidence>
<dbReference type="EMBL" id="VLJN01000017">
    <property type="protein sequence ID" value="TWG85586.1"/>
    <property type="molecule type" value="Genomic_DNA"/>
</dbReference>
<proteinExistence type="inferred from homology"/>
<evidence type="ECO:0000313" key="4">
    <source>
        <dbReference type="Proteomes" id="UP000318141"/>
    </source>
</evidence>
<accession>A0A562BKB0</accession>
<feature type="chain" id="PRO_5022069463" evidence="2">
    <location>
        <begin position="24"/>
        <end position="325"/>
    </location>
</feature>
<keyword evidence="3" id="KW-0675">Receptor</keyword>